<accession>A0A183PN08</accession>
<evidence type="ECO:0000313" key="2">
    <source>
        <dbReference type="Proteomes" id="UP000269396"/>
    </source>
</evidence>
<sequence>MDVSNGGVNRLPGERLLDPEYADDIVLLYDNTQDIQSALNQLAINVRRYAVTCVPCEQAITLENIASSYCMADVGFWSSSAPFIWNQGFTNRLDGSSISTNPIKALDIHFSSSQFRKQQPCQEKVMSRSSLSMIVCT</sequence>
<protein>
    <submittedName>
        <fullName evidence="1">Uncharacterized protein</fullName>
    </submittedName>
</protein>
<dbReference type="EMBL" id="UZAL01036239">
    <property type="protein sequence ID" value="VDP69384.1"/>
    <property type="molecule type" value="Genomic_DNA"/>
</dbReference>
<name>A0A183PN08_9TREM</name>
<evidence type="ECO:0000313" key="1">
    <source>
        <dbReference type="EMBL" id="VDP69384.1"/>
    </source>
</evidence>
<dbReference type="Proteomes" id="UP000269396">
    <property type="component" value="Unassembled WGS sequence"/>
</dbReference>
<proteinExistence type="predicted"/>
<organism evidence="1 2">
    <name type="scientific">Schistosoma mattheei</name>
    <dbReference type="NCBI Taxonomy" id="31246"/>
    <lineage>
        <taxon>Eukaryota</taxon>
        <taxon>Metazoa</taxon>
        <taxon>Spiralia</taxon>
        <taxon>Lophotrochozoa</taxon>
        <taxon>Platyhelminthes</taxon>
        <taxon>Trematoda</taxon>
        <taxon>Digenea</taxon>
        <taxon>Strigeidida</taxon>
        <taxon>Schistosomatoidea</taxon>
        <taxon>Schistosomatidae</taxon>
        <taxon>Schistosoma</taxon>
    </lineage>
</organism>
<gene>
    <name evidence="1" type="ORF">SMTD_LOCUS15743</name>
</gene>
<reference evidence="1 2" key="1">
    <citation type="submission" date="2018-11" db="EMBL/GenBank/DDBJ databases">
        <authorList>
            <consortium name="Pathogen Informatics"/>
        </authorList>
    </citation>
    <scope>NUCLEOTIDE SEQUENCE [LARGE SCALE GENOMIC DNA]</scope>
    <source>
        <strain>Denwood</strain>
        <strain evidence="2">Zambia</strain>
    </source>
</reference>
<keyword evidence="2" id="KW-1185">Reference proteome</keyword>
<dbReference type="AlphaFoldDB" id="A0A183PN08"/>